<comment type="caution">
    <text evidence="16">The sequence shown here is derived from an EMBL/GenBank/DDBJ whole genome shotgun (WGS) entry which is preliminary data.</text>
</comment>
<evidence type="ECO:0000256" key="10">
    <source>
        <dbReference type="ARBA" id="ARBA00023175"/>
    </source>
</evidence>
<evidence type="ECO:0000259" key="14">
    <source>
        <dbReference type="Pfam" id="PF08385"/>
    </source>
</evidence>
<dbReference type="GO" id="GO:0005524">
    <property type="term" value="F:ATP binding"/>
    <property type="evidence" value="ECO:0007669"/>
    <property type="project" value="UniProtKB-KW"/>
</dbReference>
<protein>
    <recommendedName>
        <fullName evidence="18">Dynein beta chain, ciliary</fullName>
    </recommendedName>
</protein>
<evidence type="ECO:0000256" key="9">
    <source>
        <dbReference type="ARBA" id="ARBA00023069"/>
    </source>
</evidence>
<dbReference type="InterPro" id="IPR042228">
    <property type="entry name" value="Dynein_linker_3"/>
</dbReference>
<dbReference type="PANTHER" id="PTHR46532">
    <property type="entry name" value="MALE FERTILITY FACTOR KL5"/>
    <property type="match status" value="1"/>
</dbReference>
<evidence type="ECO:0000256" key="12">
    <source>
        <dbReference type="ARBA" id="ARBA00023273"/>
    </source>
</evidence>
<dbReference type="PANTHER" id="PTHR46532:SF11">
    <property type="entry name" value="DYNEIN AXONEMAL HEAVY CHAIN 12"/>
    <property type="match status" value="1"/>
</dbReference>
<comment type="subcellular location">
    <subcellularLocation>
        <location evidence="1">Cytoplasm</location>
        <location evidence="1">Cytoskeleton</location>
        <location evidence="1">Cilium axoneme</location>
    </subcellularLocation>
</comment>
<keyword evidence="12" id="KW-0966">Cell projection</keyword>
<evidence type="ECO:0000256" key="7">
    <source>
        <dbReference type="ARBA" id="ARBA00023017"/>
    </source>
</evidence>
<gene>
    <name evidence="16" type="ORF">pdam_00009339</name>
</gene>
<evidence type="ECO:0008006" key="18">
    <source>
        <dbReference type="Google" id="ProtNLM"/>
    </source>
</evidence>
<evidence type="ECO:0000256" key="1">
    <source>
        <dbReference type="ARBA" id="ARBA00004430"/>
    </source>
</evidence>
<keyword evidence="11" id="KW-0206">Cytoskeleton</keyword>
<evidence type="ECO:0000256" key="4">
    <source>
        <dbReference type="ARBA" id="ARBA00022737"/>
    </source>
</evidence>
<dbReference type="Gene3D" id="1.20.58.1120">
    <property type="match status" value="1"/>
</dbReference>
<dbReference type="InterPro" id="IPR013594">
    <property type="entry name" value="Dynein_heavy_tail"/>
</dbReference>
<dbReference type="InterPro" id="IPR013602">
    <property type="entry name" value="Dynein_heavy_linker"/>
</dbReference>
<dbReference type="GO" id="GO:0045505">
    <property type="term" value="F:dynein intermediate chain binding"/>
    <property type="evidence" value="ECO:0007669"/>
    <property type="project" value="InterPro"/>
</dbReference>
<keyword evidence="9" id="KW-0969">Cilium</keyword>
<keyword evidence="6" id="KW-0067">ATP-binding</keyword>
<keyword evidence="4" id="KW-0677">Repeat</keyword>
<evidence type="ECO:0000256" key="6">
    <source>
        <dbReference type="ARBA" id="ARBA00022840"/>
    </source>
</evidence>
<keyword evidence="10" id="KW-0505">Motor protein</keyword>
<dbReference type="OrthoDB" id="10251809at2759"/>
<keyword evidence="3" id="KW-0493">Microtubule</keyword>
<evidence type="ECO:0000313" key="17">
    <source>
        <dbReference type="Proteomes" id="UP000275408"/>
    </source>
</evidence>
<feature type="coiled-coil region" evidence="13">
    <location>
        <begin position="1549"/>
        <end position="1576"/>
    </location>
</feature>
<accession>A0A3M6ULY8</accession>
<keyword evidence="8 13" id="KW-0175">Coiled coil</keyword>
<proteinExistence type="predicted"/>
<dbReference type="Pfam" id="PF08385">
    <property type="entry name" value="DHC_N1"/>
    <property type="match status" value="1"/>
</dbReference>
<dbReference type="Gene3D" id="1.10.287.2620">
    <property type="match status" value="1"/>
</dbReference>
<dbReference type="GO" id="GO:0051959">
    <property type="term" value="F:dynein light intermediate chain binding"/>
    <property type="evidence" value="ECO:0007669"/>
    <property type="project" value="InterPro"/>
</dbReference>
<dbReference type="InterPro" id="IPR042222">
    <property type="entry name" value="Dynein_2_N"/>
</dbReference>
<evidence type="ECO:0000256" key="5">
    <source>
        <dbReference type="ARBA" id="ARBA00022741"/>
    </source>
</evidence>
<evidence type="ECO:0000256" key="3">
    <source>
        <dbReference type="ARBA" id="ARBA00022701"/>
    </source>
</evidence>
<dbReference type="FunFam" id="1.10.287.2620:FF:000004">
    <property type="entry name" value="Dynein axonemal heavy chain 17"/>
    <property type="match status" value="1"/>
</dbReference>
<keyword evidence="5" id="KW-0547">Nucleotide-binding</keyword>
<feature type="domain" description="Dynein heavy chain tail" evidence="14">
    <location>
        <begin position="189"/>
        <end position="768"/>
    </location>
</feature>
<dbReference type="EMBL" id="RCHS01001219">
    <property type="protein sequence ID" value="RMX54661.1"/>
    <property type="molecule type" value="Genomic_DNA"/>
</dbReference>
<sequence length="1762" mass="204709">MEFNDVRFEFISEYTLKSMKLKADKWAKLQGNDEYRQTILDFFEKPENNILVIYQNNAGQLQPTFDFPSAMKAKAVYFSKKEKGMNVGKDNYKTALTYGDLSYSPLEQLSALVDEILVPLLSNSRNHEQWPAVVSQDVLRHVHQLKSNVFVIAGQVKGKTLLPLPVGSEQVSDAVEAEEKGEPFDRGLVHSIESVIIEWTHQIQSVLKRNSAQPLIEGRNPGPLVELDFWRARANNLECIFEQLHDVKVRRMAELLEKTQSSYFPAFKKIYKDVVAALEEARDINIHLKPLRRLLDDMEQFDFSELDKIIPAILHTVGLIWANSKYYCRAPRMIVLLQELCNMLIEMARTYLDPAEIFKSEAEEAYEKTQKAVQICSFFKETFEDVRGNIQKFFKEGQEVKQWEFANELVFTRMDQFILRLKTVEDLFATTMEFSKLEKVELGGIKGKMLSHQVVEIFSEFNEIFAVFGNRTYDGLDATNREFVEDYNQFRERIADLDRRLASIVCQGFDDCASTEAALKLLDCFGSLLDRPLIHSDFEYKYPILLKMYEEELDEAKIIFDQQMMTANEDGTPPINKNMPLVAGALKWSQELRERITKPMHALKLSVNHGTLETAEAMMIFNKFDEMAKLLNTYEEKVYVDWTHDVGSISQGNLDKPLVIRDPNTKLIKVNFDPQLVAVLREVRYLETAQNETLENIPESATNIYSRNETFHKFLSNLDLTVAWYNKVRETLLDVEFPLVEGQLQEIDGQLQQAETTLNWNSEGAWEYIEKTRDMVHDLEKRVQAAKNNVESMGQLMTKWCEAPLYERKEGKKEGLLNLEDSEANLNKRYTLIQQAGEKIHELMKNNLELFKADASSDIWRAYVDYLDDMVLDGFFNCIHCSLNYLLENTDPKHNTTGLFEAKLELQQPEMVFIPSLDFGVSDGFYELVEGIVNDVYKMASLVKRLAEHNGSEHYQNDVEDMLDLSEMRQDLMDRVTGIMNKANEYRSSFDAFAYLWLDDRNEFMRQFLLYNHVLTAEEIEAHAEEGVPESPPTLGQFKEQIDTYEKLYAEVDEVEGTKIFDTWFRVDAKPFKQALLNIIKRWSYMFKQHLIDHVTNSLNDLAEFIKVADVGLTQPVEEGDYNGLVAVMGHLMAVKDRQTVTDEMFEPLKQTIELLKTYGQEMPEEVHTQLQELPEQWNNSKKIAVTVKQQVAPLQASEVAIIRRKCGQFDIKQHEFREDFRKTAPFQFDSKNYYDRLDKANFQICAMEEEMNALSESAGLFEVNFPDYKQLRACRREVSLLKQLWDMIEVVLSSIEEWKFTLWADINVENMEMECKRFVKEIRSLDKEMRAWDAFTGLDSTVKNMVTSLRAVGELQNPAIRDRHWQQLMQATKVKFIMNDDTNLADLLALNLHNFEDEVRGIVDKATKELGMEKVLKELDVTWSQMEFEYESHLRTGIPLLKSSEELIETLEDNQVQLQNLITSKYIGHFLEEVSMWQKKLSVSDSVISIWFEVQRTWSHLESIFIGSEDIRNQLPEDSKRFDGIDVDFKELMKEAAEIPNVVNCCNREGLYEKLENLQERLSLCEKALAEYLETKRLAFPRFYFVSSADLLDILSKGNQPIEVSRHLSKLFDNMAKLKFVDDEDGNPTKEAVGMYSKEGEYVDFNKPCDCSGQVEVWLNRVMDAMRATVRHELSEAVVSYEEKPRDQWLFDYPAQVALCGTQIWWTTEVVLAFGRLEEGYENALKDYYKKQRSFLVYLNYMKISKQVPREKKFSIGLKML</sequence>
<dbReference type="Pfam" id="PF08393">
    <property type="entry name" value="DHC_N2"/>
    <property type="match status" value="1"/>
</dbReference>
<evidence type="ECO:0000256" key="11">
    <source>
        <dbReference type="ARBA" id="ARBA00023212"/>
    </source>
</evidence>
<organism evidence="16 17">
    <name type="scientific">Pocillopora damicornis</name>
    <name type="common">Cauliflower coral</name>
    <name type="synonym">Millepora damicornis</name>
    <dbReference type="NCBI Taxonomy" id="46731"/>
    <lineage>
        <taxon>Eukaryota</taxon>
        <taxon>Metazoa</taxon>
        <taxon>Cnidaria</taxon>
        <taxon>Anthozoa</taxon>
        <taxon>Hexacorallia</taxon>
        <taxon>Scleractinia</taxon>
        <taxon>Astrocoeniina</taxon>
        <taxon>Pocilloporidae</taxon>
        <taxon>Pocillopora</taxon>
    </lineage>
</organism>
<reference evidence="16 17" key="1">
    <citation type="journal article" date="2018" name="Sci. Rep.">
        <title>Comparative analysis of the Pocillopora damicornis genome highlights role of immune system in coral evolution.</title>
        <authorList>
            <person name="Cunning R."/>
            <person name="Bay R.A."/>
            <person name="Gillette P."/>
            <person name="Baker A.C."/>
            <person name="Traylor-Knowles N."/>
        </authorList>
    </citation>
    <scope>NUCLEOTIDE SEQUENCE [LARGE SCALE GENOMIC DNA]</scope>
    <source>
        <strain evidence="16">RSMAS</strain>
        <tissue evidence="16">Whole animal</tissue>
    </source>
</reference>
<evidence type="ECO:0000256" key="2">
    <source>
        <dbReference type="ARBA" id="ARBA00022490"/>
    </source>
</evidence>
<evidence type="ECO:0000259" key="15">
    <source>
        <dbReference type="Pfam" id="PF08393"/>
    </source>
</evidence>
<name>A0A3M6ULY8_POCDA</name>
<dbReference type="FunFam" id="1.20.140.100:FF:000007">
    <property type="entry name" value="Dynein axonemal heavy chain 9"/>
    <property type="match status" value="1"/>
</dbReference>
<dbReference type="GO" id="GO:0005858">
    <property type="term" value="C:axonemal dynein complex"/>
    <property type="evidence" value="ECO:0007669"/>
    <property type="project" value="TreeGrafter"/>
</dbReference>
<dbReference type="Gene3D" id="3.20.180.20">
    <property type="entry name" value="Dynein heavy chain, N-terminal domain 2"/>
    <property type="match status" value="1"/>
</dbReference>
<evidence type="ECO:0000256" key="13">
    <source>
        <dbReference type="SAM" id="Coils"/>
    </source>
</evidence>
<dbReference type="GO" id="GO:0007018">
    <property type="term" value="P:microtubule-based movement"/>
    <property type="evidence" value="ECO:0007669"/>
    <property type="project" value="InterPro"/>
</dbReference>
<dbReference type="FunFam" id="3.20.180.20:FF:000001">
    <property type="entry name" value="Dynein axonemal heavy chain 5"/>
    <property type="match status" value="1"/>
</dbReference>
<keyword evidence="17" id="KW-1185">Reference proteome</keyword>
<evidence type="ECO:0000256" key="8">
    <source>
        <dbReference type="ARBA" id="ARBA00023054"/>
    </source>
</evidence>
<keyword evidence="7" id="KW-0243">Dynein</keyword>
<dbReference type="Proteomes" id="UP000275408">
    <property type="component" value="Unassembled WGS sequence"/>
</dbReference>
<dbReference type="InterPro" id="IPR026983">
    <property type="entry name" value="DHC"/>
</dbReference>
<feature type="coiled-coil region" evidence="13">
    <location>
        <begin position="769"/>
        <end position="796"/>
    </location>
</feature>
<dbReference type="STRING" id="46731.A0A3M6ULY8"/>
<keyword evidence="2" id="KW-0963">Cytoplasm</keyword>
<evidence type="ECO:0000313" key="16">
    <source>
        <dbReference type="EMBL" id="RMX54661.1"/>
    </source>
</evidence>
<dbReference type="Gene3D" id="1.20.140.100">
    <property type="entry name" value="Dynein heavy chain, N-terminal domain 2"/>
    <property type="match status" value="1"/>
</dbReference>
<feature type="domain" description="Dynein heavy chain linker" evidence="15">
    <location>
        <begin position="1272"/>
        <end position="1678"/>
    </location>
</feature>
<dbReference type="GO" id="GO:0005874">
    <property type="term" value="C:microtubule"/>
    <property type="evidence" value="ECO:0007669"/>
    <property type="project" value="UniProtKB-KW"/>
</dbReference>